<evidence type="ECO:0000313" key="3">
    <source>
        <dbReference type="Proteomes" id="UP001583177"/>
    </source>
</evidence>
<comment type="caution">
    <text evidence="2">The sequence shown here is derived from an EMBL/GenBank/DDBJ whole genome shotgun (WGS) entry which is preliminary data.</text>
</comment>
<evidence type="ECO:0000256" key="1">
    <source>
        <dbReference type="SAM" id="MobiDB-lite"/>
    </source>
</evidence>
<sequence>MKWTQQVHKPILWRCDVDHAAEIFQDEDAFKDHLNVEHGEYTPTQQEAIHMSSIITKRRRRNICPLCNVDVATKMTGIRRPGKTDEYEQLHNLAKHIAGHLRRLAFDSVENLDAEFDDVSNTSMSTGRGKIRRAGSEGRPPSGVEHMSSVKLDRPERPAMFLWRIVLAKVINELRFVHPELLIRKLAPTPGVRLLLQAVEQILPHRHFELKTDGYELDVDWPNPTTSFVSSPDLGFMRIINNPFLDETEGKEPPWSDTLAILKERMDPEIRQELESSKRNHKPHLVLQSFLLQRLIDTTGKEDAERFWSFTKAYIGFQFPHASEAVADVLLRAALFRRARLLRQSKAADTASQTSRRDEGLMHVLLVLSTSVIVIAGEKLACSVTST</sequence>
<dbReference type="Proteomes" id="UP001583177">
    <property type="component" value="Unassembled WGS sequence"/>
</dbReference>
<gene>
    <name evidence="2" type="ORF">Daus18300_013471</name>
</gene>
<feature type="region of interest" description="Disordered" evidence="1">
    <location>
        <begin position="123"/>
        <end position="149"/>
    </location>
</feature>
<proteinExistence type="predicted"/>
<accession>A0ABR3VYV2</accession>
<organism evidence="2 3">
    <name type="scientific">Diaporthe australafricana</name>
    <dbReference type="NCBI Taxonomy" id="127596"/>
    <lineage>
        <taxon>Eukaryota</taxon>
        <taxon>Fungi</taxon>
        <taxon>Dikarya</taxon>
        <taxon>Ascomycota</taxon>
        <taxon>Pezizomycotina</taxon>
        <taxon>Sordariomycetes</taxon>
        <taxon>Sordariomycetidae</taxon>
        <taxon>Diaporthales</taxon>
        <taxon>Diaporthaceae</taxon>
        <taxon>Diaporthe</taxon>
    </lineage>
</organism>
<reference evidence="2 3" key="1">
    <citation type="journal article" date="2024" name="IMA Fungus">
        <title>IMA Genome - F19 : A genome assembly and annotation guide to empower mycologists, including annotated draft genome sequences of Ceratocystis pirilliformis, Diaporthe australafricana, Fusarium ophioides, Paecilomyces lecythidis, and Sporothrix stenoceras.</title>
        <authorList>
            <person name="Aylward J."/>
            <person name="Wilson A.M."/>
            <person name="Visagie C.M."/>
            <person name="Spraker J."/>
            <person name="Barnes I."/>
            <person name="Buitendag C."/>
            <person name="Ceriani C."/>
            <person name="Del Mar Angel L."/>
            <person name="du Plessis D."/>
            <person name="Fuchs T."/>
            <person name="Gasser K."/>
            <person name="Kramer D."/>
            <person name="Li W."/>
            <person name="Munsamy K."/>
            <person name="Piso A."/>
            <person name="Price J.L."/>
            <person name="Sonnekus B."/>
            <person name="Thomas C."/>
            <person name="van der Nest A."/>
            <person name="van Dijk A."/>
            <person name="van Heerden A."/>
            <person name="van Vuuren N."/>
            <person name="Yilmaz N."/>
            <person name="Duong T.A."/>
            <person name="van der Merwe N.A."/>
            <person name="Wingfield M.J."/>
            <person name="Wingfield B.D."/>
        </authorList>
    </citation>
    <scope>NUCLEOTIDE SEQUENCE [LARGE SCALE GENOMIC DNA]</scope>
    <source>
        <strain evidence="2 3">CMW 18300</strain>
    </source>
</reference>
<keyword evidence="3" id="KW-1185">Reference proteome</keyword>
<evidence type="ECO:0000313" key="2">
    <source>
        <dbReference type="EMBL" id="KAL1848859.1"/>
    </source>
</evidence>
<name>A0ABR3VYV2_9PEZI</name>
<dbReference type="EMBL" id="JAWRVE010000211">
    <property type="protein sequence ID" value="KAL1848859.1"/>
    <property type="molecule type" value="Genomic_DNA"/>
</dbReference>
<protein>
    <submittedName>
        <fullName evidence="2">Uncharacterized protein</fullName>
    </submittedName>
</protein>